<protein>
    <submittedName>
        <fullName evidence="3">Uclacyanin 1</fullName>
    </submittedName>
</protein>
<name>A0A9N7NVI3_STRHE</name>
<sequence length="124" mass="13591">MGGERSSALAAALVMMVVAAATTAEAKVYHLTWSLPADSEFNVTYGDIVVFRFDAILLNLMKVDKWSFKYCKMHKATAIVIQKRTNQAPHVAVGPEILQPGSHYFVCGVTNLCDLGMKTQINVN</sequence>
<dbReference type="InterPro" id="IPR008972">
    <property type="entry name" value="Cupredoxin"/>
</dbReference>
<feature type="signal peptide" evidence="1">
    <location>
        <begin position="1"/>
        <end position="26"/>
    </location>
</feature>
<dbReference type="InterPro" id="IPR003245">
    <property type="entry name" value="Phytocyanin_dom"/>
</dbReference>
<evidence type="ECO:0000313" key="3">
    <source>
        <dbReference type="EMBL" id="CAA0839025.1"/>
    </source>
</evidence>
<feature type="domain" description="Phytocyanin" evidence="2">
    <location>
        <begin position="38"/>
        <end position="117"/>
    </location>
</feature>
<reference evidence="3" key="1">
    <citation type="submission" date="2019-12" db="EMBL/GenBank/DDBJ databases">
        <authorList>
            <person name="Scholes J."/>
        </authorList>
    </citation>
    <scope>NUCLEOTIDE SEQUENCE</scope>
</reference>
<organism evidence="3 4">
    <name type="scientific">Striga hermonthica</name>
    <name type="common">Purple witchweed</name>
    <name type="synonym">Buchnera hermonthica</name>
    <dbReference type="NCBI Taxonomy" id="68872"/>
    <lineage>
        <taxon>Eukaryota</taxon>
        <taxon>Viridiplantae</taxon>
        <taxon>Streptophyta</taxon>
        <taxon>Embryophyta</taxon>
        <taxon>Tracheophyta</taxon>
        <taxon>Spermatophyta</taxon>
        <taxon>Magnoliopsida</taxon>
        <taxon>eudicotyledons</taxon>
        <taxon>Gunneridae</taxon>
        <taxon>Pentapetalae</taxon>
        <taxon>asterids</taxon>
        <taxon>lamiids</taxon>
        <taxon>Lamiales</taxon>
        <taxon>Orobanchaceae</taxon>
        <taxon>Buchnereae</taxon>
        <taxon>Striga</taxon>
    </lineage>
</organism>
<dbReference type="SUPFAM" id="SSF49503">
    <property type="entry name" value="Cupredoxins"/>
    <property type="match status" value="1"/>
</dbReference>
<dbReference type="Pfam" id="PF02298">
    <property type="entry name" value="Cu_bind_like"/>
    <property type="match status" value="1"/>
</dbReference>
<dbReference type="Proteomes" id="UP001153555">
    <property type="component" value="Unassembled WGS sequence"/>
</dbReference>
<dbReference type="AlphaFoldDB" id="A0A9N7NVI3"/>
<dbReference type="Gene3D" id="2.60.40.420">
    <property type="entry name" value="Cupredoxins - blue copper proteins"/>
    <property type="match status" value="1"/>
</dbReference>
<accession>A0A9N7NVI3</accession>
<comment type="caution">
    <text evidence="3">The sequence shown here is derived from an EMBL/GenBank/DDBJ whole genome shotgun (WGS) entry which is preliminary data.</text>
</comment>
<keyword evidence="4" id="KW-1185">Reference proteome</keyword>
<gene>
    <name evidence="3" type="ORF">SHERM_05596</name>
</gene>
<dbReference type="GO" id="GO:0009055">
    <property type="term" value="F:electron transfer activity"/>
    <property type="evidence" value="ECO:0007669"/>
    <property type="project" value="InterPro"/>
</dbReference>
<evidence type="ECO:0000256" key="1">
    <source>
        <dbReference type="SAM" id="SignalP"/>
    </source>
</evidence>
<dbReference type="OrthoDB" id="2015260at2759"/>
<feature type="chain" id="PRO_5040182483" evidence="1">
    <location>
        <begin position="27"/>
        <end position="124"/>
    </location>
</feature>
<keyword evidence="1" id="KW-0732">Signal</keyword>
<evidence type="ECO:0000259" key="2">
    <source>
        <dbReference type="Pfam" id="PF02298"/>
    </source>
</evidence>
<proteinExistence type="predicted"/>
<dbReference type="EMBL" id="CACSLK010031421">
    <property type="protein sequence ID" value="CAA0839025.1"/>
    <property type="molecule type" value="Genomic_DNA"/>
</dbReference>
<evidence type="ECO:0000313" key="4">
    <source>
        <dbReference type="Proteomes" id="UP001153555"/>
    </source>
</evidence>